<keyword evidence="2" id="KW-1185">Reference proteome</keyword>
<dbReference type="Proteomes" id="UP000821845">
    <property type="component" value="Chromosome 6"/>
</dbReference>
<reference evidence="1" key="1">
    <citation type="submission" date="2020-05" db="EMBL/GenBank/DDBJ databases">
        <title>Large-scale comparative analyses of tick genomes elucidate their genetic diversity and vector capacities.</title>
        <authorList>
            <person name="Jia N."/>
            <person name="Wang J."/>
            <person name="Shi W."/>
            <person name="Du L."/>
            <person name="Sun Y."/>
            <person name="Zhan W."/>
            <person name="Jiang J."/>
            <person name="Wang Q."/>
            <person name="Zhang B."/>
            <person name="Ji P."/>
            <person name="Sakyi L.B."/>
            <person name="Cui X."/>
            <person name="Yuan T."/>
            <person name="Jiang B."/>
            <person name="Yang W."/>
            <person name="Lam T.T.-Y."/>
            <person name="Chang Q."/>
            <person name="Ding S."/>
            <person name="Wang X."/>
            <person name="Zhu J."/>
            <person name="Ruan X."/>
            <person name="Zhao L."/>
            <person name="Wei J."/>
            <person name="Que T."/>
            <person name="Du C."/>
            <person name="Cheng J."/>
            <person name="Dai P."/>
            <person name="Han X."/>
            <person name="Huang E."/>
            <person name="Gao Y."/>
            <person name="Liu J."/>
            <person name="Shao H."/>
            <person name="Ye R."/>
            <person name="Li L."/>
            <person name="Wei W."/>
            <person name="Wang X."/>
            <person name="Wang C."/>
            <person name="Yang T."/>
            <person name="Huo Q."/>
            <person name="Li W."/>
            <person name="Guo W."/>
            <person name="Chen H."/>
            <person name="Zhou L."/>
            <person name="Ni X."/>
            <person name="Tian J."/>
            <person name="Zhou Y."/>
            <person name="Sheng Y."/>
            <person name="Liu T."/>
            <person name="Pan Y."/>
            <person name="Xia L."/>
            <person name="Li J."/>
            <person name="Zhao F."/>
            <person name="Cao W."/>
        </authorList>
    </citation>
    <scope>NUCLEOTIDE SEQUENCE</scope>
    <source>
        <strain evidence="1">Hyas-2018</strain>
    </source>
</reference>
<gene>
    <name evidence="1" type="ORF">HPB50_012589</name>
</gene>
<dbReference type="EMBL" id="CM023486">
    <property type="protein sequence ID" value="KAH6928213.1"/>
    <property type="molecule type" value="Genomic_DNA"/>
</dbReference>
<sequence length="202" mass="21633">MSKRGLNSSSPLRIPPLLHGDEGMEEDGEESAEQRSNGWKRTEVEPARGAWPGDGAEKRGGSRRQAIRGLNASVDLRIRHRRARSPGGVATSPTPLAAAVKKNAARRAATANLLFTHSWRSASKNSAGVEAKRNQAGHPFRGSCDGHSRARRDEGPGAPAAGNNSSGRAPSHRRRRDRSRPAIRQLAAVQPAGRRATINLVA</sequence>
<protein>
    <submittedName>
        <fullName evidence="1">Uncharacterized protein</fullName>
    </submittedName>
</protein>
<proteinExistence type="predicted"/>
<name>A0ACB7S004_HYAAI</name>
<comment type="caution">
    <text evidence="1">The sequence shown here is derived from an EMBL/GenBank/DDBJ whole genome shotgun (WGS) entry which is preliminary data.</text>
</comment>
<evidence type="ECO:0000313" key="1">
    <source>
        <dbReference type="EMBL" id="KAH6928213.1"/>
    </source>
</evidence>
<evidence type="ECO:0000313" key="2">
    <source>
        <dbReference type="Proteomes" id="UP000821845"/>
    </source>
</evidence>
<accession>A0ACB7S004</accession>
<organism evidence="1 2">
    <name type="scientific">Hyalomma asiaticum</name>
    <name type="common">Tick</name>
    <dbReference type="NCBI Taxonomy" id="266040"/>
    <lineage>
        <taxon>Eukaryota</taxon>
        <taxon>Metazoa</taxon>
        <taxon>Ecdysozoa</taxon>
        <taxon>Arthropoda</taxon>
        <taxon>Chelicerata</taxon>
        <taxon>Arachnida</taxon>
        <taxon>Acari</taxon>
        <taxon>Parasitiformes</taxon>
        <taxon>Ixodida</taxon>
        <taxon>Ixodoidea</taxon>
        <taxon>Ixodidae</taxon>
        <taxon>Hyalomminae</taxon>
        <taxon>Hyalomma</taxon>
    </lineage>
</organism>